<dbReference type="FunFam" id="3.10.490.20:FF:000006">
    <property type="entry name" value="Dynein axonemal heavy chain 10"/>
    <property type="match status" value="1"/>
</dbReference>
<dbReference type="InterPro" id="IPR041658">
    <property type="entry name" value="AAA_lid_11"/>
</dbReference>
<dbReference type="InterPro" id="IPR004273">
    <property type="entry name" value="Dynein_heavy_D6_P-loop"/>
</dbReference>
<dbReference type="InterPro" id="IPR027417">
    <property type="entry name" value="P-loop_NTPase"/>
</dbReference>
<dbReference type="FunFam" id="3.40.50.300:FF:000153">
    <property type="entry name" value="Dynein axonemal heavy chain 1"/>
    <property type="match status" value="1"/>
</dbReference>
<dbReference type="Pfam" id="PF18199">
    <property type="entry name" value="Dynein_C"/>
    <property type="match status" value="1"/>
</dbReference>
<dbReference type="InterPro" id="IPR042219">
    <property type="entry name" value="AAA_lid_11_sf"/>
</dbReference>
<evidence type="ECO:0000259" key="3">
    <source>
        <dbReference type="Pfam" id="PF18199"/>
    </source>
</evidence>
<dbReference type="GO" id="GO:0045505">
    <property type="term" value="F:dynein intermediate chain binding"/>
    <property type="evidence" value="ECO:0007669"/>
    <property type="project" value="InterPro"/>
</dbReference>
<protein>
    <submittedName>
        <fullName evidence="4">Dynein_heavy domain-containing protein</fullName>
    </submittedName>
</protein>
<organism evidence="4">
    <name type="scientific">Schistosoma curassoni</name>
    <dbReference type="NCBI Taxonomy" id="6186"/>
    <lineage>
        <taxon>Eukaryota</taxon>
        <taxon>Metazoa</taxon>
        <taxon>Spiralia</taxon>
        <taxon>Lophotrochozoa</taxon>
        <taxon>Platyhelminthes</taxon>
        <taxon>Trematoda</taxon>
        <taxon>Digenea</taxon>
        <taxon>Strigeidida</taxon>
        <taxon>Schistosomatoidea</taxon>
        <taxon>Schistosomatidae</taxon>
        <taxon>Schistosoma</taxon>
    </lineage>
</organism>
<reference evidence="4" key="1">
    <citation type="submission" date="2016-06" db="UniProtKB">
        <authorList>
            <consortium name="WormBaseParasite"/>
        </authorList>
    </citation>
    <scope>IDENTIFICATION</scope>
</reference>
<dbReference type="GO" id="GO:0008569">
    <property type="term" value="F:minus-end-directed microtubule motor activity"/>
    <property type="evidence" value="ECO:0007669"/>
    <property type="project" value="InterPro"/>
</dbReference>
<dbReference type="InterPro" id="IPR043160">
    <property type="entry name" value="Dynein_C_barrel"/>
</dbReference>
<dbReference type="GO" id="GO:0051959">
    <property type="term" value="F:dynein light intermediate chain binding"/>
    <property type="evidence" value="ECO:0007669"/>
    <property type="project" value="InterPro"/>
</dbReference>
<dbReference type="Gene3D" id="1.20.1270.280">
    <property type="match status" value="1"/>
</dbReference>
<dbReference type="Gene3D" id="3.10.490.20">
    <property type="match status" value="1"/>
</dbReference>
<dbReference type="InterPro" id="IPR041228">
    <property type="entry name" value="Dynein_C"/>
</dbReference>
<dbReference type="PANTHER" id="PTHR22878">
    <property type="entry name" value="DYNEIN HEAVY CHAIN 6, AXONEMAL-LIKE-RELATED"/>
    <property type="match status" value="1"/>
</dbReference>
<dbReference type="Pfam" id="PF18198">
    <property type="entry name" value="AAA_lid_11"/>
    <property type="match status" value="1"/>
</dbReference>
<dbReference type="FunFam" id="1.10.8.720:FF:000005">
    <property type="entry name" value="Dynein axonemal heavy chain 10"/>
    <property type="match status" value="1"/>
</dbReference>
<dbReference type="GO" id="GO:0007018">
    <property type="term" value="P:microtubule-based movement"/>
    <property type="evidence" value="ECO:0007669"/>
    <property type="project" value="InterPro"/>
</dbReference>
<sequence>MDFFIKGNVSIEKTKDPNPLPDWLPDSSWKDLSRLIELFPEYYGSLKDDLVKTSKQWKSWYESDNPESISIPGNYNEQLSKFQRLCLLRCFRIDRIYRAITLYITDIMSEDFVSPPILNFTTIYEQTTCRSPIVFILSPGSDPTSDLIKFAERQNFDINRIKFLSMGQGQEKNAQNLLELSIIHGNWLMLQNCHLLIKWLIILEKYIEKLIKPHPDFRLWLTTEPCDTFPIGILQRSLKVVTESPNNLKLNIRSTYSKISSSSSSLLFNEYSHSIFPILIYTLTFFHAVIQERRKFGKIGWNIIYDFNESDFRVSMQILITYLQKSIHENEIKIPWDSLKYLIGEVMYGGRVIDEYDRRILKTYMNEYFGDFIFDTYQPFCFYSYKHFQYSIPNGNTRDEFSRTREVLLIKRMDQTLRTLKRALNGEVGMSAELDNVARSLFNGQLPSIWQRLAPATKKSLGNWMIHFHDRHKQYTTWIENGDPGVIWLSGLHIPESFLMALTQTTCRRNGWPLDKSALFTAVTQYTDSTEIQERAHQGCFVQGLYLEGASWDLAKGCLKRQKSRQLVQPLPILRVSAIEAHRLKLQNTFCTPVYVTSERRNAMGVGLVFEAHLKTEVHPSHWVLQGVCLTLNAD</sequence>
<proteinExistence type="predicted"/>
<feature type="domain" description="Dynein heavy chain C-terminal" evidence="3">
    <location>
        <begin position="409"/>
        <end position="632"/>
    </location>
</feature>
<dbReference type="STRING" id="6186.A0A183KC61"/>
<dbReference type="InterPro" id="IPR026983">
    <property type="entry name" value="DHC"/>
</dbReference>
<accession>A0A183KC61</accession>
<evidence type="ECO:0000259" key="2">
    <source>
        <dbReference type="Pfam" id="PF18198"/>
    </source>
</evidence>
<feature type="domain" description="Dynein heavy chain AAA lid" evidence="2">
    <location>
        <begin position="279"/>
        <end position="402"/>
    </location>
</feature>
<dbReference type="Pfam" id="PF03028">
    <property type="entry name" value="Dynein_heavy"/>
    <property type="match status" value="1"/>
</dbReference>
<dbReference type="WBParaSite" id="SCUD_0001260301-mRNA-1">
    <property type="protein sequence ID" value="SCUD_0001260301-mRNA-1"/>
    <property type="gene ID" value="SCUD_0001260301"/>
</dbReference>
<evidence type="ECO:0000313" key="4">
    <source>
        <dbReference type="WBParaSite" id="SCUD_0001260301-mRNA-1"/>
    </source>
</evidence>
<dbReference type="AlphaFoldDB" id="A0A183KC61"/>
<dbReference type="PANTHER" id="PTHR22878:SF63">
    <property type="entry name" value="DYNEIN AXONEMAL HEAVY CHAIN 10"/>
    <property type="match status" value="1"/>
</dbReference>
<dbReference type="Gene3D" id="1.10.8.720">
    <property type="entry name" value="Region D6 of dynein motor"/>
    <property type="match status" value="1"/>
</dbReference>
<dbReference type="GO" id="GO:0030286">
    <property type="term" value="C:dynein complex"/>
    <property type="evidence" value="ECO:0007669"/>
    <property type="project" value="InterPro"/>
</dbReference>
<dbReference type="Gene3D" id="3.40.50.300">
    <property type="entry name" value="P-loop containing nucleotide triphosphate hydrolases"/>
    <property type="match status" value="1"/>
</dbReference>
<name>A0A183KC61_9TREM</name>
<evidence type="ECO:0000259" key="1">
    <source>
        <dbReference type="Pfam" id="PF03028"/>
    </source>
</evidence>
<feature type="domain" description="Dynein heavy chain region D6 P-loop" evidence="1">
    <location>
        <begin position="129"/>
        <end position="241"/>
    </location>
</feature>